<reference evidence="1" key="1">
    <citation type="journal article" date="2015" name="Nature">
        <title>Complex archaea that bridge the gap between prokaryotes and eukaryotes.</title>
        <authorList>
            <person name="Spang A."/>
            <person name="Saw J.H."/>
            <person name="Jorgensen S.L."/>
            <person name="Zaremba-Niedzwiedzka K."/>
            <person name="Martijn J."/>
            <person name="Lind A.E."/>
            <person name="van Eijk R."/>
            <person name="Schleper C."/>
            <person name="Guy L."/>
            <person name="Ettema T.J."/>
        </authorList>
    </citation>
    <scope>NUCLEOTIDE SEQUENCE</scope>
</reference>
<dbReference type="AlphaFoldDB" id="A0A0F9JB15"/>
<organism evidence="1">
    <name type="scientific">marine sediment metagenome</name>
    <dbReference type="NCBI Taxonomy" id="412755"/>
    <lineage>
        <taxon>unclassified sequences</taxon>
        <taxon>metagenomes</taxon>
        <taxon>ecological metagenomes</taxon>
    </lineage>
</organism>
<evidence type="ECO:0000313" key="1">
    <source>
        <dbReference type="EMBL" id="KKM56235.1"/>
    </source>
</evidence>
<sequence>MKAKNKIGKIYCEIIMKVKLSLWSAIKLRIAGMKNLADGLDPDIEIDTSKYKIHESGHVIPKNQKEKEA</sequence>
<gene>
    <name evidence="1" type="ORF">LCGC14_1551900</name>
</gene>
<proteinExistence type="predicted"/>
<accession>A0A0F9JB15</accession>
<dbReference type="EMBL" id="LAZR01011872">
    <property type="protein sequence ID" value="KKM56235.1"/>
    <property type="molecule type" value="Genomic_DNA"/>
</dbReference>
<protein>
    <submittedName>
        <fullName evidence="1">Uncharacterized protein</fullName>
    </submittedName>
</protein>
<name>A0A0F9JB15_9ZZZZ</name>
<comment type="caution">
    <text evidence="1">The sequence shown here is derived from an EMBL/GenBank/DDBJ whole genome shotgun (WGS) entry which is preliminary data.</text>
</comment>